<dbReference type="AlphaFoldDB" id="A0A0K6H6S7"/>
<dbReference type="STRING" id="375574.GCA_001418035_02532"/>
<proteinExistence type="predicted"/>
<evidence type="ECO:0000313" key="3">
    <source>
        <dbReference type="Proteomes" id="UP000243535"/>
    </source>
</evidence>
<dbReference type="EMBL" id="CYHA01000009">
    <property type="protein sequence ID" value="CUA86687.1"/>
    <property type="molecule type" value="Genomic_DNA"/>
</dbReference>
<evidence type="ECO:0000313" key="2">
    <source>
        <dbReference type="EMBL" id="CUA86687.1"/>
    </source>
</evidence>
<evidence type="ECO:0000256" key="1">
    <source>
        <dbReference type="SAM" id="SignalP"/>
    </source>
</evidence>
<accession>A0A0K6H6S7</accession>
<keyword evidence="3" id="KW-1185">Reference proteome</keyword>
<name>A0A0K6H6S7_9NEIS</name>
<organism evidence="2 3">
    <name type="scientific">Gulbenkiania indica</name>
    <dbReference type="NCBI Taxonomy" id="375574"/>
    <lineage>
        <taxon>Bacteria</taxon>
        <taxon>Pseudomonadati</taxon>
        <taxon>Pseudomonadota</taxon>
        <taxon>Betaproteobacteria</taxon>
        <taxon>Neisseriales</taxon>
        <taxon>Chromobacteriaceae</taxon>
        <taxon>Gulbenkiania</taxon>
    </lineage>
</organism>
<reference evidence="3" key="1">
    <citation type="submission" date="2015-08" db="EMBL/GenBank/DDBJ databases">
        <authorList>
            <person name="Varghese N."/>
        </authorList>
    </citation>
    <scope>NUCLEOTIDE SEQUENCE [LARGE SCALE GENOMIC DNA]</scope>
    <source>
        <strain evidence="3">DSM 17901</strain>
    </source>
</reference>
<feature type="chain" id="PRO_5005504095" evidence="1">
    <location>
        <begin position="18"/>
        <end position="101"/>
    </location>
</feature>
<feature type="signal peptide" evidence="1">
    <location>
        <begin position="1"/>
        <end position="17"/>
    </location>
</feature>
<sequence length="101" mass="11217">MSAIAPIRLFAFTAALAAPVQAACPPEAWLCASPQMSLREAIHPSLSKDEGALMLGSKFGFERVEGEKFDFRPTFRLSEDSKLSVKLNKKKAELRFRMTLD</sequence>
<dbReference type="Proteomes" id="UP000243535">
    <property type="component" value="Unassembled WGS sequence"/>
</dbReference>
<protein>
    <submittedName>
        <fullName evidence="2">Uncharacterized protein</fullName>
    </submittedName>
</protein>
<gene>
    <name evidence="2" type="ORF">Ga0061063_2760</name>
</gene>
<keyword evidence="1" id="KW-0732">Signal</keyword>